<protein>
    <submittedName>
        <fullName evidence="1">Uncharacterized protein</fullName>
    </submittedName>
</protein>
<dbReference type="AlphaFoldDB" id="A0A5J4ZY47"/>
<evidence type="ECO:0000313" key="2">
    <source>
        <dbReference type="Proteomes" id="UP000325577"/>
    </source>
</evidence>
<organism evidence="1 2">
    <name type="scientific">Nyssa sinensis</name>
    <dbReference type="NCBI Taxonomy" id="561372"/>
    <lineage>
        <taxon>Eukaryota</taxon>
        <taxon>Viridiplantae</taxon>
        <taxon>Streptophyta</taxon>
        <taxon>Embryophyta</taxon>
        <taxon>Tracheophyta</taxon>
        <taxon>Spermatophyta</taxon>
        <taxon>Magnoliopsida</taxon>
        <taxon>eudicotyledons</taxon>
        <taxon>Gunneridae</taxon>
        <taxon>Pentapetalae</taxon>
        <taxon>asterids</taxon>
        <taxon>Cornales</taxon>
        <taxon>Nyssaceae</taxon>
        <taxon>Nyssa</taxon>
    </lineage>
</organism>
<keyword evidence="2" id="KW-1185">Reference proteome</keyword>
<dbReference type="OrthoDB" id="5963at2759"/>
<dbReference type="EMBL" id="CM018047">
    <property type="protein sequence ID" value="KAA8522834.1"/>
    <property type="molecule type" value="Genomic_DNA"/>
</dbReference>
<name>A0A5J4ZY47_9ASTE</name>
<sequence length="84" mass="9430">MLKLVRPQARALREGLVMVPRGNTPLQFLGSHAQQAWLPNLYQLDLGPDMQGLGFDDKEMMKLRAQRGGRAGGWNVELSKRRGT</sequence>
<evidence type="ECO:0000313" key="1">
    <source>
        <dbReference type="EMBL" id="KAA8522834.1"/>
    </source>
</evidence>
<proteinExistence type="predicted"/>
<reference evidence="1 2" key="1">
    <citation type="submission" date="2019-09" db="EMBL/GenBank/DDBJ databases">
        <title>A chromosome-level genome assembly of the Chinese tupelo Nyssa sinensis.</title>
        <authorList>
            <person name="Yang X."/>
            <person name="Kang M."/>
            <person name="Yang Y."/>
            <person name="Xiong H."/>
            <person name="Wang M."/>
            <person name="Zhang Z."/>
            <person name="Wang Z."/>
            <person name="Wu H."/>
            <person name="Ma T."/>
            <person name="Liu J."/>
            <person name="Xi Z."/>
        </authorList>
    </citation>
    <scope>NUCLEOTIDE SEQUENCE [LARGE SCALE GENOMIC DNA]</scope>
    <source>
        <strain evidence="1">J267</strain>
        <tissue evidence="1">Leaf</tissue>
    </source>
</reference>
<dbReference type="Proteomes" id="UP000325577">
    <property type="component" value="Linkage Group LG4"/>
</dbReference>
<accession>A0A5J4ZY47</accession>
<gene>
    <name evidence="1" type="ORF">F0562_009257</name>
</gene>